<sequence length="325" mass="35261">MKSTAVAFLLCLFMSSSFSGAADREANEVGMKSPFIHCNPGCPSTCNEDCIKAGFCGGHCENLGEKSDAGVSPALFLCNTSDTSVAFCKPHLLPSPSYSLQSSPKSPFYKASESLFDHASRAIHLSNSRVDHFISSTSAGSHIDMSSTVVPNSPRGLYLMSISLGTPPFEILADADTGSDLIWTQCLPCESYYKQVAPLFDPSKSSTYRDFSCNSSLCKEVCNLGYSKNRTCKYHIFYADRSCSTGVLSAAMQVMNSSGRGSVNFPNITFGCGYDDWGFDHLTTSVVGLGHGPLSLISIAPSEYYPPTHLYKQFHILSVRNEERH</sequence>
<comment type="caution">
    <text evidence="1">The sequence shown here is derived from an EMBL/GenBank/DDBJ whole genome shotgun (WGS) entry which is preliminary data.</text>
</comment>
<proteinExistence type="predicted"/>
<evidence type="ECO:0000313" key="2">
    <source>
        <dbReference type="Proteomes" id="UP001234297"/>
    </source>
</evidence>
<dbReference type="EMBL" id="CM056809">
    <property type="protein sequence ID" value="KAJ8650744.1"/>
    <property type="molecule type" value="Genomic_DNA"/>
</dbReference>
<keyword evidence="2" id="KW-1185">Reference proteome</keyword>
<organism evidence="1 2">
    <name type="scientific">Persea americana</name>
    <name type="common">Avocado</name>
    <dbReference type="NCBI Taxonomy" id="3435"/>
    <lineage>
        <taxon>Eukaryota</taxon>
        <taxon>Viridiplantae</taxon>
        <taxon>Streptophyta</taxon>
        <taxon>Embryophyta</taxon>
        <taxon>Tracheophyta</taxon>
        <taxon>Spermatophyta</taxon>
        <taxon>Magnoliopsida</taxon>
        <taxon>Magnoliidae</taxon>
        <taxon>Laurales</taxon>
        <taxon>Lauraceae</taxon>
        <taxon>Persea</taxon>
    </lineage>
</organism>
<evidence type="ECO:0000313" key="1">
    <source>
        <dbReference type="EMBL" id="KAJ8650744.1"/>
    </source>
</evidence>
<name>A0ACC2MZZ4_PERAE</name>
<accession>A0ACC2MZZ4</accession>
<reference evidence="1 2" key="1">
    <citation type="journal article" date="2022" name="Hortic Res">
        <title>A haplotype resolved chromosomal level avocado genome allows analysis of novel avocado genes.</title>
        <authorList>
            <person name="Nath O."/>
            <person name="Fletcher S.J."/>
            <person name="Hayward A."/>
            <person name="Shaw L.M."/>
            <person name="Masouleh A.K."/>
            <person name="Furtado A."/>
            <person name="Henry R.J."/>
            <person name="Mitter N."/>
        </authorList>
    </citation>
    <scope>NUCLEOTIDE SEQUENCE [LARGE SCALE GENOMIC DNA]</scope>
    <source>
        <strain evidence="2">cv. Hass</strain>
    </source>
</reference>
<gene>
    <name evidence="1" type="ORF">MRB53_003767</name>
</gene>
<protein>
    <submittedName>
        <fullName evidence="1">Uncharacterized protein</fullName>
    </submittedName>
</protein>
<dbReference type="Proteomes" id="UP001234297">
    <property type="component" value="Chromosome 1"/>
</dbReference>